<evidence type="ECO:0000256" key="6">
    <source>
        <dbReference type="ARBA" id="ARBA00022807"/>
    </source>
</evidence>
<keyword evidence="4 7" id="KW-0833">Ubl conjugation pathway</keyword>
<evidence type="ECO:0000256" key="3">
    <source>
        <dbReference type="ARBA" id="ARBA00022670"/>
    </source>
</evidence>
<evidence type="ECO:0000259" key="9">
    <source>
        <dbReference type="PROSITE" id="PS52048"/>
    </source>
</evidence>
<dbReference type="SUPFAM" id="SSF54001">
    <property type="entry name" value="Cysteine proteinases"/>
    <property type="match status" value="2"/>
</dbReference>
<feature type="active site" description="Proton donor" evidence="7">
    <location>
        <position position="312"/>
    </location>
</feature>
<feature type="domain" description="UCH catalytic" evidence="9">
    <location>
        <begin position="40"/>
        <end position="375"/>
    </location>
</feature>
<keyword evidence="3 7" id="KW-0645">Protease</keyword>
<organism evidence="10 11">
    <name type="scientific">Elasticomyces elasticus</name>
    <dbReference type="NCBI Taxonomy" id="574655"/>
    <lineage>
        <taxon>Eukaryota</taxon>
        <taxon>Fungi</taxon>
        <taxon>Dikarya</taxon>
        <taxon>Ascomycota</taxon>
        <taxon>Pezizomycotina</taxon>
        <taxon>Dothideomycetes</taxon>
        <taxon>Dothideomycetidae</taxon>
        <taxon>Mycosphaerellales</taxon>
        <taxon>Teratosphaeriaceae</taxon>
        <taxon>Elasticomyces</taxon>
    </lineage>
</organism>
<dbReference type="GO" id="GO:0016579">
    <property type="term" value="P:protein deubiquitination"/>
    <property type="evidence" value="ECO:0007669"/>
    <property type="project" value="TreeGrafter"/>
</dbReference>
<dbReference type="Proteomes" id="UP001310594">
    <property type="component" value="Unassembled WGS sequence"/>
</dbReference>
<evidence type="ECO:0000313" key="10">
    <source>
        <dbReference type="EMBL" id="KAK5699820.1"/>
    </source>
</evidence>
<accession>A0AAN7VRG8</accession>
<evidence type="ECO:0000256" key="4">
    <source>
        <dbReference type="ARBA" id="ARBA00022786"/>
    </source>
</evidence>
<feature type="compositionally biased region" description="Basic and acidic residues" evidence="8">
    <location>
        <begin position="286"/>
        <end position="296"/>
    </location>
</feature>
<protein>
    <recommendedName>
        <fullName evidence="2 7">ubiquitinyl hydrolase 1</fullName>
        <ecNumber evidence="2 7">3.4.19.12</ecNumber>
    </recommendedName>
</protein>
<evidence type="ECO:0000256" key="5">
    <source>
        <dbReference type="ARBA" id="ARBA00022801"/>
    </source>
</evidence>
<dbReference type="PROSITE" id="PS52048">
    <property type="entry name" value="UCH_DOMAIN"/>
    <property type="match status" value="1"/>
</dbReference>
<dbReference type="InterPro" id="IPR036959">
    <property type="entry name" value="Peptidase_C12_UCH_sf"/>
</dbReference>
<feature type="compositionally biased region" description="Polar residues" evidence="8">
    <location>
        <begin position="218"/>
        <end position="235"/>
    </location>
</feature>
<dbReference type="AlphaFoldDB" id="A0AAN7VRG8"/>
<feature type="compositionally biased region" description="Basic and acidic residues" evidence="8">
    <location>
        <begin position="248"/>
        <end position="263"/>
    </location>
</feature>
<evidence type="ECO:0000256" key="1">
    <source>
        <dbReference type="ARBA" id="ARBA00000707"/>
    </source>
</evidence>
<evidence type="ECO:0000256" key="7">
    <source>
        <dbReference type="PROSITE-ProRule" id="PRU01393"/>
    </source>
</evidence>
<dbReference type="GO" id="GO:0006511">
    <property type="term" value="P:ubiquitin-dependent protein catabolic process"/>
    <property type="evidence" value="ECO:0007669"/>
    <property type="project" value="UniProtKB-UniRule"/>
</dbReference>
<feature type="site" description="Important for enzyme activity" evidence="7">
    <location>
        <position position="327"/>
    </location>
</feature>
<dbReference type="GO" id="GO:0004843">
    <property type="term" value="F:cysteine-type deubiquitinase activity"/>
    <property type="evidence" value="ECO:0007669"/>
    <property type="project" value="UniProtKB-UniRule"/>
</dbReference>
<dbReference type="PANTHER" id="PTHR10589:SF29">
    <property type="entry name" value="UBIQUITIN CARBOXYL-TERMINAL HYDROLASE"/>
    <property type="match status" value="1"/>
</dbReference>
<dbReference type="InterPro" id="IPR038765">
    <property type="entry name" value="Papain-like_cys_pep_sf"/>
</dbReference>
<evidence type="ECO:0000313" key="11">
    <source>
        <dbReference type="Proteomes" id="UP001310594"/>
    </source>
</evidence>
<dbReference type="EMBL" id="JAVRQU010000008">
    <property type="protein sequence ID" value="KAK5699820.1"/>
    <property type="molecule type" value="Genomic_DNA"/>
</dbReference>
<keyword evidence="6 7" id="KW-0788">Thiol protease</keyword>
<comment type="caution">
    <text evidence="10">The sequence shown here is derived from an EMBL/GenBank/DDBJ whole genome shotgun (WGS) entry which is preliminary data.</text>
</comment>
<dbReference type="InterPro" id="IPR001578">
    <property type="entry name" value="Peptidase_C12_UCH"/>
</dbReference>
<sequence>MPPKRNNKRKAAVVNAAAAKDGNTSNSTELTVPDRATWPGWVEMESEPAFFNVMLTEMGVRGVKVQEVYDMDQTFLLTLPQPVHALIFLFRYKETECEKSESCPKEVWFANQTPDFACATFALLNIVNNIPGLHLGAELQKFRDFTKEMDPLSRGDAIDDFQFVKRIHNSFARDNDLLQADMHMKGKVAKFRKRQAIAKATATKAAKRAELEAEKASNSKAPLQEKSSNIVQQSRTSDRAKRPTSRKSPKESAADERPDDEYKANGTTKARALSEEQEPSNGLRRSGREPKPRKLDLVSAAPADDDEEEGFHFVAYMPINGNVWRLDGLDRFPQIVGPFSEESGGWMQVARPHLVGRMEQYAASEIQFNLMAIVHDPLVGEKAALVENIKALQTFGEKLDAVSEDRRTMDIAETKKDVVLGSSLEYGITAEDLERSSEETGVKTKVDEGGDLLKLIDQRRETVMQQAGLRAAVRDSLQATRDDEEKARHRRHDYGTFVRSWLGALADHDVLTPLIEG</sequence>
<evidence type="ECO:0000256" key="8">
    <source>
        <dbReference type="SAM" id="MobiDB-lite"/>
    </source>
</evidence>
<keyword evidence="5 7" id="KW-0378">Hydrolase</keyword>
<dbReference type="GO" id="GO:0005737">
    <property type="term" value="C:cytoplasm"/>
    <property type="evidence" value="ECO:0007669"/>
    <property type="project" value="TreeGrafter"/>
</dbReference>
<comment type="catalytic activity">
    <reaction evidence="1 7">
        <text>Thiol-dependent hydrolysis of ester, thioester, amide, peptide and isopeptide bonds formed by the C-terminal Gly of ubiquitin (a 76-residue protein attached to proteins as an intracellular targeting signal).</text>
        <dbReference type="EC" id="3.4.19.12"/>
    </reaction>
</comment>
<dbReference type="PANTHER" id="PTHR10589">
    <property type="entry name" value="UBIQUITIN CARBOXYL-TERMINAL HYDROLASE"/>
    <property type="match status" value="1"/>
</dbReference>
<comment type="similarity">
    <text evidence="7">Belongs to the peptidase C12 family.</text>
</comment>
<name>A0AAN7VRG8_9PEZI</name>
<evidence type="ECO:0000256" key="2">
    <source>
        <dbReference type="ARBA" id="ARBA00012759"/>
    </source>
</evidence>
<feature type="region of interest" description="Disordered" evidence="8">
    <location>
        <begin position="209"/>
        <end position="303"/>
    </location>
</feature>
<gene>
    <name evidence="10" type="ORF">LTR97_005951</name>
</gene>
<dbReference type="Pfam" id="PF01088">
    <property type="entry name" value="Peptidase_C12"/>
    <property type="match status" value="1"/>
</dbReference>
<dbReference type="Gene3D" id="3.40.532.10">
    <property type="entry name" value="Peptidase C12, ubiquitin carboxyl-terminal hydrolase"/>
    <property type="match status" value="1"/>
</dbReference>
<dbReference type="EC" id="3.4.19.12" evidence="2 7"/>
<reference evidence="10" key="1">
    <citation type="submission" date="2023-08" db="EMBL/GenBank/DDBJ databases">
        <title>Black Yeasts Isolated from many extreme environments.</title>
        <authorList>
            <person name="Coleine C."/>
            <person name="Stajich J.E."/>
            <person name="Selbmann L."/>
        </authorList>
    </citation>
    <scope>NUCLEOTIDE SEQUENCE</scope>
    <source>
        <strain evidence="10">CCFEE 5810</strain>
    </source>
</reference>
<proteinExistence type="inferred from homology"/>
<feature type="active site" description="Nucleophile" evidence="7">
    <location>
        <position position="118"/>
    </location>
</feature>
<feature type="site" description="Transition state stabilizer" evidence="7">
    <location>
        <position position="112"/>
    </location>
</feature>